<dbReference type="SUPFAM" id="SSF103473">
    <property type="entry name" value="MFS general substrate transporter"/>
    <property type="match status" value="1"/>
</dbReference>
<dbReference type="InterPro" id="IPR050189">
    <property type="entry name" value="MFS_Efflux_Transporters"/>
</dbReference>
<evidence type="ECO:0000256" key="3">
    <source>
        <dbReference type="ARBA" id="ARBA00022692"/>
    </source>
</evidence>
<keyword evidence="5 6" id="KW-0472">Membrane</keyword>
<comment type="caution">
    <text evidence="7">The sequence shown here is derived from an EMBL/GenBank/DDBJ whole genome shotgun (WGS) entry which is preliminary data.</text>
</comment>
<evidence type="ECO:0000256" key="2">
    <source>
        <dbReference type="ARBA" id="ARBA00022475"/>
    </source>
</evidence>
<evidence type="ECO:0000256" key="4">
    <source>
        <dbReference type="ARBA" id="ARBA00022989"/>
    </source>
</evidence>
<dbReference type="GO" id="GO:0022857">
    <property type="term" value="F:transmembrane transporter activity"/>
    <property type="evidence" value="ECO:0007669"/>
    <property type="project" value="TreeGrafter"/>
</dbReference>
<feature type="non-terminal residue" evidence="7">
    <location>
        <position position="80"/>
    </location>
</feature>
<proteinExistence type="predicted"/>
<keyword evidence="2" id="KW-1003">Cell membrane</keyword>
<reference evidence="7 8" key="1">
    <citation type="submission" date="2018-07" db="EMBL/GenBank/DDBJ databases">
        <title>Mechanisms of high-level aminoglycoside resistance among Gram-negative pathogens in Brazil.</title>
        <authorList>
            <person name="Ballaben A.S."/>
            <person name="Darini A.L.C."/>
            <person name="Doi Y."/>
        </authorList>
    </citation>
    <scope>NUCLEOTIDE SEQUENCE [LARGE SCALE GENOMIC DNA]</scope>
    <source>
        <strain evidence="7 8">B2-305</strain>
    </source>
</reference>
<dbReference type="AlphaFoldDB" id="A0A367LTL4"/>
<keyword evidence="3 6" id="KW-0812">Transmembrane</keyword>
<organism evidence="7 8">
    <name type="scientific">Pseudomonas aeruginosa</name>
    <dbReference type="NCBI Taxonomy" id="287"/>
    <lineage>
        <taxon>Bacteria</taxon>
        <taxon>Pseudomonadati</taxon>
        <taxon>Pseudomonadota</taxon>
        <taxon>Gammaproteobacteria</taxon>
        <taxon>Pseudomonadales</taxon>
        <taxon>Pseudomonadaceae</taxon>
        <taxon>Pseudomonas</taxon>
    </lineage>
</organism>
<name>A0A367LTL4_PSEAI</name>
<feature type="transmembrane region" description="Helical" evidence="6">
    <location>
        <begin position="28"/>
        <end position="48"/>
    </location>
</feature>
<evidence type="ECO:0000256" key="6">
    <source>
        <dbReference type="SAM" id="Phobius"/>
    </source>
</evidence>
<dbReference type="Proteomes" id="UP000253594">
    <property type="component" value="Unassembled WGS sequence"/>
</dbReference>
<keyword evidence="4 6" id="KW-1133">Transmembrane helix</keyword>
<evidence type="ECO:0000313" key="8">
    <source>
        <dbReference type="Proteomes" id="UP000253594"/>
    </source>
</evidence>
<sequence length="80" mass="8272">RLLPAIPGAPGIAPAEQLRALARGRVPFAHLASLLQMTGQFTVYTYIVPFLVGSMALDKPTISLVLLVYGGGGILGALLG</sequence>
<dbReference type="InterPro" id="IPR036259">
    <property type="entry name" value="MFS_trans_sf"/>
</dbReference>
<protein>
    <submittedName>
        <fullName evidence="7">MFS transporter</fullName>
    </submittedName>
</protein>
<comment type="subcellular location">
    <subcellularLocation>
        <location evidence="1">Cell membrane</location>
        <topology evidence="1">Multi-pass membrane protein</topology>
    </subcellularLocation>
</comment>
<dbReference type="PANTHER" id="PTHR43124:SF10">
    <property type="entry name" value="PURINE EFFLUX PUMP PBUE"/>
    <property type="match status" value="1"/>
</dbReference>
<evidence type="ECO:0000313" key="7">
    <source>
        <dbReference type="EMBL" id="RCI64046.1"/>
    </source>
</evidence>
<accession>A0A367LTL4</accession>
<dbReference type="GO" id="GO:0005886">
    <property type="term" value="C:plasma membrane"/>
    <property type="evidence" value="ECO:0007669"/>
    <property type="project" value="UniProtKB-SubCell"/>
</dbReference>
<dbReference type="EMBL" id="QORE01004139">
    <property type="protein sequence ID" value="RCI64046.1"/>
    <property type="molecule type" value="Genomic_DNA"/>
</dbReference>
<dbReference type="PANTHER" id="PTHR43124">
    <property type="entry name" value="PURINE EFFLUX PUMP PBUE"/>
    <property type="match status" value="1"/>
</dbReference>
<feature type="transmembrane region" description="Helical" evidence="6">
    <location>
        <begin position="60"/>
        <end position="79"/>
    </location>
</feature>
<gene>
    <name evidence="7" type="ORF">DT376_45165</name>
</gene>
<evidence type="ECO:0000256" key="1">
    <source>
        <dbReference type="ARBA" id="ARBA00004651"/>
    </source>
</evidence>
<evidence type="ECO:0000256" key="5">
    <source>
        <dbReference type="ARBA" id="ARBA00023136"/>
    </source>
</evidence>
<feature type="non-terminal residue" evidence="7">
    <location>
        <position position="1"/>
    </location>
</feature>